<gene>
    <name evidence="2" type="ORF">F7725_000064</name>
</gene>
<reference evidence="2 3" key="1">
    <citation type="submission" date="2020-03" db="EMBL/GenBank/DDBJ databases">
        <title>Dissostichus mawsoni Genome sequencing and assembly.</title>
        <authorList>
            <person name="Park H."/>
        </authorList>
    </citation>
    <scope>NUCLEOTIDE SEQUENCE [LARGE SCALE GENOMIC DNA]</scope>
    <source>
        <strain evidence="2">DM0001</strain>
        <tissue evidence="2">Muscle</tissue>
    </source>
</reference>
<feature type="compositionally biased region" description="Low complexity" evidence="1">
    <location>
        <begin position="1"/>
        <end position="47"/>
    </location>
</feature>
<evidence type="ECO:0000256" key="1">
    <source>
        <dbReference type="SAM" id="MobiDB-lite"/>
    </source>
</evidence>
<dbReference type="EMBL" id="JAAKFY010000002">
    <property type="protein sequence ID" value="KAF3859809.1"/>
    <property type="molecule type" value="Genomic_DNA"/>
</dbReference>
<dbReference type="Proteomes" id="UP000518266">
    <property type="component" value="Unassembled WGS sequence"/>
</dbReference>
<accession>A0A7J5ZFM5</accession>
<protein>
    <submittedName>
        <fullName evidence="2">Uncharacterized protein</fullName>
    </submittedName>
</protein>
<feature type="non-terminal residue" evidence="2">
    <location>
        <position position="372"/>
    </location>
</feature>
<feature type="region of interest" description="Disordered" evidence="1">
    <location>
        <begin position="1"/>
        <end position="57"/>
    </location>
</feature>
<comment type="caution">
    <text evidence="2">The sequence shown here is derived from an EMBL/GenBank/DDBJ whole genome shotgun (WGS) entry which is preliminary data.</text>
</comment>
<dbReference type="OrthoDB" id="8962263at2759"/>
<evidence type="ECO:0000313" key="2">
    <source>
        <dbReference type="EMBL" id="KAF3859809.1"/>
    </source>
</evidence>
<name>A0A7J5ZFM5_DISMA</name>
<keyword evidence="3" id="KW-1185">Reference proteome</keyword>
<sequence length="372" mass="41969">MDADITTSDYDGDSSTSTIILERSPAASSPARASTSSSASPPARASIPAPPVPDQDSSDKACMYFIKYNQYAFSTNLHFSGLFKSEFCLLFPLMFLHCNFGKLIIPHPPLFMPSAGSVDLFDSQKTQARHYRTLQEMYKSKRPNKAAVAHLMNLEFESRRRFITSEVLKEQDKPTKILEAYPCFRELDHVMDELQRIIQPKNSRYILEVKDRWETFYSKVQFYGVMKKATKPPKTLNGVEHATAVFTALPLLFPSNTVPPRKLGTSREALFHILTTSEDPETFLRQRSLSCPVVLVSEENCMIAVESTPLTTFQKEQFDEGLIIMPCTLPTQTPGHRHEWGSETSCSLWTTELDSTQQKHNTEGCNTSNTVS</sequence>
<organism evidence="2 3">
    <name type="scientific">Dissostichus mawsoni</name>
    <name type="common">Antarctic cod</name>
    <dbReference type="NCBI Taxonomy" id="36200"/>
    <lineage>
        <taxon>Eukaryota</taxon>
        <taxon>Metazoa</taxon>
        <taxon>Chordata</taxon>
        <taxon>Craniata</taxon>
        <taxon>Vertebrata</taxon>
        <taxon>Euteleostomi</taxon>
        <taxon>Actinopterygii</taxon>
        <taxon>Neopterygii</taxon>
        <taxon>Teleostei</taxon>
        <taxon>Neoteleostei</taxon>
        <taxon>Acanthomorphata</taxon>
        <taxon>Eupercaria</taxon>
        <taxon>Perciformes</taxon>
        <taxon>Notothenioidei</taxon>
        <taxon>Nototheniidae</taxon>
        <taxon>Dissostichus</taxon>
    </lineage>
</organism>
<evidence type="ECO:0000313" key="3">
    <source>
        <dbReference type="Proteomes" id="UP000518266"/>
    </source>
</evidence>
<proteinExistence type="predicted"/>
<dbReference type="AlphaFoldDB" id="A0A7J5ZFM5"/>